<dbReference type="Pfam" id="PF25597">
    <property type="entry name" value="SH3_retrovirus"/>
    <property type="match status" value="1"/>
</dbReference>
<organism evidence="3 4">
    <name type="scientific">Aldrovandia affinis</name>
    <dbReference type="NCBI Taxonomy" id="143900"/>
    <lineage>
        <taxon>Eukaryota</taxon>
        <taxon>Metazoa</taxon>
        <taxon>Chordata</taxon>
        <taxon>Craniata</taxon>
        <taxon>Vertebrata</taxon>
        <taxon>Euteleostomi</taxon>
        <taxon>Actinopterygii</taxon>
        <taxon>Neopterygii</taxon>
        <taxon>Teleostei</taxon>
        <taxon>Notacanthiformes</taxon>
        <taxon>Halosauridae</taxon>
        <taxon>Aldrovandia</taxon>
    </lineage>
</organism>
<comment type="caution">
    <text evidence="3">The sequence shown here is derived from an EMBL/GenBank/DDBJ whole genome shotgun (WGS) entry which is preliminary data.</text>
</comment>
<evidence type="ECO:0000313" key="3">
    <source>
        <dbReference type="EMBL" id="KAJ8396148.1"/>
    </source>
</evidence>
<feature type="region of interest" description="Disordered" evidence="1">
    <location>
        <begin position="77"/>
        <end position="129"/>
    </location>
</feature>
<dbReference type="InterPro" id="IPR057670">
    <property type="entry name" value="SH3_retrovirus"/>
</dbReference>
<dbReference type="EMBL" id="JAINUG010000109">
    <property type="protein sequence ID" value="KAJ8396148.1"/>
    <property type="molecule type" value="Genomic_DNA"/>
</dbReference>
<dbReference type="AlphaFoldDB" id="A0AAD7WGP5"/>
<evidence type="ECO:0000259" key="2">
    <source>
        <dbReference type="Pfam" id="PF25597"/>
    </source>
</evidence>
<evidence type="ECO:0000313" key="4">
    <source>
        <dbReference type="Proteomes" id="UP001221898"/>
    </source>
</evidence>
<proteinExistence type="predicted"/>
<dbReference type="Proteomes" id="UP001221898">
    <property type="component" value="Unassembled WGS sequence"/>
</dbReference>
<keyword evidence="4" id="KW-1185">Reference proteome</keyword>
<evidence type="ECO:0000256" key="1">
    <source>
        <dbReference type="SAM" id="MobiDB-lite"/>
    </source>
</evidence>
<gene>
    <name evidence="3" type="ORF">AAFF_G00022210</name>
</gene>
<feature type="domain" description="Retroviral polymerase SH3-like" evidence="2">
    <location>
        <begin position="6"/>
        <end position="53"/>
    </location>
</feature>
<protein>
    <recommendedName>
        <fullName evidence="2">Retroviral polymerase SH3-like domain-containing protein</fullName>
    </recommendedName>
</protein>
<feature type="compositionally biased region" description="Polar residues" evidence="1">
    <location>
        <begin position="91"/>
        <end position="112"/>
    </location>
</feature>
<reference evidence="3" key="1">
    <citation type="journal article" date="2023" name="Science">
        <title>Genome structures resolve the early diversification of teleost fishes.</title>
        <authorList>
            <person name="Parey E."/>
            <person name="Louis A."/>
            <person name="Montfort J."/>
            <person name="Bouchez O."/>
            <person name="Roques C."/>
            <person name="Iampietro C."/>
            <person name="Lluch J."/>
            <person name="Castinel A."/>
            <person name="Donnadieu C."/>
            <person name="Desvignes T."/>
            <person name="Floi Bucao C."/>
            <person name="Jouanno E."/>
            <person name="Wen M."/>
            <person name="Mejri S."/>
            <person name="Dirks R."/>
            <person name="Jansen H."/>
            <person name="Henkel C."/>
            <person name="Chen W.J."/>
            <person name="Zahm M."/>
            <person name="Cabau C."/>
            <person name="Klopp C."/>
            <person name="Thompson A.W."/>
            <person name="Robinson-Rechavi M."/>
            <person name="Braasch I."/>
            <person name="Lecointre G."/>
            <person name="Bobe J."/>
            <person name="Postlethwait J.H."/>
            <person name="Berthelot C."/>
            <person name="Roest Crollius H."/>
            <person name="Guiguen Y."/>
        </authorList>
    </citation>
    <scope>NUCLEOTIDE SEQUENCE</scope>
    <source>
        <strain evidence="3">NC1722</strain>
    </source>
</reference>
<accession>A0AAD7WGP5</accession>
<sequence>MQKFGSVCYAYKQDKRKLDSRCEKGFFVRYDKNSPTYMIYYPDNGKVQKHRLVTKAIVDQQTQTDMMPDDDDFEVQNRASKTRKDTDVSPGRTQGQVPVTRPEVNSQAQTVEPSHEPTRYSSRVRKKPG</sequence>
<name>A0AAD7WGP5_9TELE</name>